<dbReference type="FunFam" id="1.10.510.10:FF:000008">
    <property type="entry name" value="Non-specific serine/threonine protein kinase"/>
    <property type="match status" value="1"/>
</dbReference>
<dbReference type="GO" id="GO:0005524">
    <property type="term" value="F:ATP binding"/>
    <property type="evidence" value="ECO:0007669"/>
    <property type="project" value="UniProtKB-UniRule"/>
</dbReference>
<dbReference type="Pfam" id="PF00069">
    <property type="entry name" value="Pkinase"/>
    <property type="match status" value="1"/>
</dbReference>
<evidence type="ECO:0000256" key="6">
    <source>
        <dbReference type="PROSITE-ProRule" id="PRU10141"/>
    </source>
</evidence>
<dbReference type="Gene3D" id="1.10.510.10">
    <property type="entry name" value="Transferase(Phosphotransferase) domain 1"/>
    <property type="match status" value="1"/>
</dbReference>
<keyword evidence="11" id="KW-1185">Reference proteome</keyword>
<evidence type="ECO:0000313" key="11">
    <source>
        <dbReference type="Proteomes" id="UP000515908"/>
    </source>
</evidence>
<organism evidence="10 11">
    <name type="scientific">Angomonas deanei</name>
    <dbReference type="NCBI Taxonomy" id="59799"/>
    <lineage>
        <taxon>Eukaryota</taxon>
        <taxon>Discoba</taxon>
        <taxon>Euglenozoa</taxon>
        <taxon>Kinetoplastea</taxon>
        <taxon>Metakinetoplastina</taxon>
        <taxon>Trypanosomatida</taxon>
        <taxon>Trypanosomatidae</taxon>
        <taxon>Strigomonadinae</taxon>
        <taxon>Angomonas</taxon>
    </lineage>
</organism>
<keyword evidence="2" id="KW-0808">Transferase</keyword>
<dbReference type="SMART" id="SM00220">
    <property type="entry name" value="S_TKc"/>
    <property type="match status" value="1"/>
</dbReference>
<accession>A0A7G2CHQ5</accession>
<feature type="region of interest" description="Disordered" evidence="7">
    <location>
        <begin position="351"/>
        <end position="403"/>
    </location>
</feature>
<dbReference type="PROSITE" id="PS51285">
    <property type="entry name" value="AGC_KINASE_CTER"/>
    <property type="match status" value="1"/>
</dbReference>
<dbReference type="PROSITE" id="PS50011">
    <property type="entry name" value="PROTEIN_KINASE_DOM"/>
    <property type="match status" value="1"/>
</dbReference>
<feature type="compositionally biased region" description="Polar residues" evidence="7">
    <location>
        <begin position="366"/>
        <end position="383"/>
    </location>
</feature>
<dbReference type="InterPro" id="IPR017441">
    <property type="entry name" value="Protein_kinase_ATP_BS"/>
</dbReference>
<evidence type="ECO:0000313" key="10">
    <source>
        <dbReference type="EMBL" id="CAD2218223.1"/>
    </source>
</evidence>
<reference evidence="10 11" key="1">
    <citation type="submission" date="2020-08" db="EMBL/GenBank/DDBJ databases">
        <authorList>
            <person name="Newling K."/>
            <person name="Davey J."/>
            <person name="Forrester S."/>
        </authorList>
    </citation>
    <scope>NUCLEOTIDE SEQUENCE [LARGE SCALE GENOMIC DNA]</scope>
    <source>
        <strain evidence="11">Crithidia deanei Carvalho (ATCC PRA-265)</strain>
    </source>
</reference>
<evidence type="ECO:0000256" key="1">
    <source>
        <dbReference type="ARBA" id="ARBA00022527"/>
    </source>
</evidence>
<evidence type="ECO:0000256" key="5">
    <source>
        <dbReference type="ARBA" id="ARBA00022840"/>
    </source>
</evidence>
<dbReference type="InterPro" id="IPR000719">
    <property type="entry name" value="Prot_kinase_dom"/>
</dbReference>
<dbReference type="InterPro" id="IPR011009">
    <property type="entry name" value="Kinase-like_dom_sf"/>
</dbReference>
<feature type="compositionally biased region" description="Low complexity" evidence="7">
    <location>
        <begin position="393"/>
        <end position="403"/>
    </location>
</feature>
<dbReference type="PROSITE" id="PS00107">
    <property type="entry name" value="PROTEIN_KINASE_ATP"/>
    <property type="match status" value="1"/>
</dbReference>
<dbReference type="CDD" id="cd05123">
    <property type="entry name" value="STKc_AGC"/>
    <property type="match status" value="1"/>
</dbReference>
<gene>
    <name evidence="10" type="ORF">ADEAN_000571000</name>
</gene>
<dbReference type="OrthoDB" id="63267at2759"/>
<keyword evidence="4 10" id="KW-0418">Kinase</keyword>
<keyword evidence="1" id="KW-0723">Serine/threonine-protein kinase</keyword>
<proteinExistence type="predicted"/>
<feature type="domain" description="AGC-kinase C-terminal" evidence="9">
    <location>
        <begin position="299"/>
        <end position="364"/>
    </location>
</feature>
<dbReference type="InterPro" id="IPR045270">
    <property type="entry name" value="STKc_AGC"/>
</dbReference>
<dbReference type="Proteomes" id="UP000515908">
    <property type="component" value="Chromosome 10"/>
</dbReference>
<feature type="domain" description="Protein kinase" evidence="8">
    <location>
        <begin position="44"/>
        <end position="298"/>
    </location>
</feature>
<keyword evidence="3 6" id="KW-0547">Nucleotide-binding</keyword>
<dbReference type="AlphaFoldDB" id="A0A7G2CHQ5"/>
<dbReference type="VEuPathDB" id="TriTrypDB:ADEAN_000571000"/>
<keyword evidence="5 6" id="KW-0067">ATP-binding</keyword>
<evidence type="ECO:0000256" key="7">
    <source>
        <dbReference type="SAM" id="MobiDB-lite"/>
    </source>
</evidence>
<evidence type="ECO:0000256" key="2">
    <source>
        <dbReference type="ARBA" id="ARBA00022679"/>
    </source>
</evidence>
<dbReference type="SMART" id="SM00133">
    <property type="entry name" value="S_TK_X"/>
    <property type="match status" value="1"/>
</dbReference>
<feature type="binding site" evidence="6">
    <location>
        <position position="73"/>
    </location>
    <ligand>
        <name>ATP</name>
        <dbReference type="ChEBI" id="CHEBI:30616"/>
    </ligand>
</feature>
<dbReference type="GO" id="GO:0004674">
    <property type="term" value="F:protein serine/threonine kinase activity"/>
    <property type="evidence" value="ECO:0007669"/>
    <property type="project" value="UniProtKB-KW"/>
</dbReference>
<sequence length="403" mass="45226">MNKVKNYNVNNKNQLKVSEPVEEGEVKTVFSASTKKDKISLKDFEVVSVIGTGSFGKVYHVMKKGTSESYAMKEMNKEVVERENLTAHIFAEKSILQTINHPFIVKLHYAFQTKDRLYLVLDLLSGGELFFHLGQVGVFEEPRARFYVAQIGIALGYLHGLNIIYRDLKPENAVLDKDGFVCLTDFGLAKENVEGAGASTFCGTPEYLAPEFLMGKTYGREVDWWSLGVLMYEMLFGIPPFYDENQNAMYELILTAPLTFDDEITVSDEAKDLLTRLLDRNPTTRLQNVEDFTKHPFFKTMDFKKLYDRKIPPPFKPDADVLKNFDSQFTTQKPEMSADDANSKGFSNIVGFTFEGERPPDLGANKASSTNNPPTKSAAQQPIRSPPKHTAAKKAAAAPAPKK</sequence>
<protein>
    <submittedName>
        <fullName evidence="10">Protein kinase domain/Protein tyrosine kinase, putative</fullName>
    </submittedName>
</protein>
<evidence type="ECO:0000259" key="8">
    <source>
        <dbReference type="PROSITE" id="PS50011"/>
    </source>
</evidence>
<evidence type="ECO:0000256" key="3">
    <source>
        <dbReference type="ARBA" id="ARBA00022741"/>
    </source>
</evidence>
<evidence type="ECO:0000259" key="9">
    <source>
        <dbReference type="PROSITE" id="PS51285"/>
    </source>
</evidence>
<name>A0A7G2CHQ5_9TRYP</name>
<dbReference type="FunFam" id="3.30.200.20:FF:000042">
    <property type="entry name" value="Aurora kinase A"/>
    <property type="match status" value="1"/>
</dbReference>
<dbReference type="SUPFAM" id="SSF56112">
    <property type="entry name" value="Protein kinase-like (PK-like)"/>
    <property type="match status" value="1"/>
</dbReference>
<dbReference type="Gene3D" id="3.30.200.20">
    <property type="entry name" value="Phosphorylase Kinase, domain 1"/>
    <property type="match status" value="1"/>
</dbReference>
<dbReference type="EMBL" id="LR877154">
    <property type="protein sequence ID" value="CAD2218223.1"/>
    <property type="molecule type" value="Genomic_DNA"/>
</dbReference>
<evidence type="ECO:0000256" key="4">
    <source>
        <dbReference type="ARBA" id="ARBA00022777"/>
    </source>
</evidence>
<dbReference type="PANTHER" id="PTHR24351">
    <property type="entry name" value="RIBOSOMAL PROTEIN S6 KINASE"/>
    <property type="match status" value="1"/>
</dbReference>
<dbReference type="InterPro" id="IPR000961">
    <property type="entry name" value="AGC-kinase_C"/>
</dbReference>